<evidence type="ECO:0000313" key="2">
    <source>
        <dbReference type="EMBL" id="BAY53619.1"/>
    </source>
</evidence>
<reference evidence="2 3" key="1">
    <citation type="submission" date="2017-06" db="EMBL/GenBank/DDBJ databases">
        <title>Genome sequencing of cyanobaciteial culture collection at National Institute for Environmental Studies (NIES).</title>
        <authorList>
            <person name="Hirose Y."/>
            <person name="Shimura Y."/>
            <person name="Fujisawa T."/>
            <person name="Nakamura Y."/>
            <person name="Kawachi M."/>
        </authorList>
    </citation>
    <scope>NUCLEOTIDE SEQUENCE [LARGE SCALE GENOMIC DNA]</scope>
    <source>
        <strain evidence="2 3">NIES-2135</strain>
    </source>
</reference>
<sequence>MLAQDSMRISMAGVELDDHHTLLSQIEAELYRSEIYRRAVERLEAGVSEGTSAQVCLKSVAREAIRLALREMKLQEASTPKPEPKKVESPRKKVTADISESHRQECLARLGAQIRAAREARSMSIAELHSKTLVPVHQLTAIEAGQGTHLPEDVYLRGFIQRIAKALNVESTVLLDLLPAVDPVKAVLPSWYQPKQQKSISLGGMALSPVHLYLGYAAVLSGGMVWLSQHSSQPARPGAELNAPQVTPAQSDSQPTAKMSANMQVAAPERL</sequence>
<dbReference type="Proteomes" id="UP000217895">
    <property type="component" value="Chromosome"/>
</dbReference>
<feature type="region of interest" description="Disordered" evidence="1">
    <location>
        <begin position="231"/>
        <end position="271"/>
    </location>
</feature>
<dbReference type="CDD" id="cd00093">
    <property type="entry name" value="HTH_XRE"/>
    <property type="match status" value="1"/>
</dbReference>
<dbReference type="GO" id="GO:0003677">
    <property type="term" value="F:DNA binding"/>
    <property type="evidence" value="ECO:0007669"/>
    <property type="project" value="InterPro"/>
</dbReference>
<dbReference type="EMBL" id="AP018203">
    <property type="protein sequence ID" value="BAY53619.1"/>
    <property type="molecule type" value="Genomic_DNA"/>
</dbReference>
<organism evidence="2 3">
    <name type="scientific">Leptolyngbya boryana NIES-2135</name>
    <dbReference type="NCBI Taxonomy" id="1973484"/>
    <lineage>
        <taxon>Bacteria</taxon>
        <taxon>Bacillati</taxon>
        <taxon>Cyanobacteriota</taxon>
        <taxon>Cyanophyceae</taxon>
        <taxon>Leptolyngbyales</taxon>
        <taxon>Leptolyngbyaceae</taxon>
        <taxon>Leptolyngbya group</taxon>
        <taxon>Leptolyngbya</taxon>
    </lineage>
</organism>
<dbReference type="InterPro" id="IPR050400">
    <property type="entry name" value="Bact_Cytoskel_RodZ"/>
</dbReference>
<evidence type="ECO:0000256" key="1">
    <source>
        <dbReference type="SAM" id="MobiDB-lite"/>
    </source>
</evidence>
<evidence type="ECO:0000313" key="3">
    <source>
        <dbReference type="Proteomes" id="UP000217895"/>
    </source>
</evidence>
<keyword evidence="3" id="KW-1185">Reference proteome</keyword>
<proteinExistence type="predicted"/>
<dbReference type="InterPro" id="IPR010982">
    <property type="entry name" value="Lambda_DNA-bd_dom_sf"/>
</dbReference>
<protein>
    <recommendedName>
        <fullName evidence="4">HTH cro/C1-type domain-containing protein</fullName>
    </recommendedName>
</protein>
<dbReference type="AlphaFoldDB" id="A0A1Z4JA18"/>
<dbReference type="PANTHER" id="PTHR34475:SF1">
    <property type="entry name" value="CYTOSKELETON PROTEIN RODZ"/>
    <property type="match status" value="1"/>
</dbReference>
<dbReference type="Gene3D" id="1.10.260.40">
    <property type="entry name" value="lambda repressor-like DNA-binding domains"/>
    <property type="match status" value="1"/>
</dbReference>
<gene>
    <name evidence="2" type="ORF">NIES2135_04290</name>
</gene>
<evidence type="ECO:0008006" key="4">
    <source>
        <dbReference type="Google" id="ProtNLM"/>
    </source>
</evidence>
<name>A0A1Z4JA18_LEPBY</name>
<dbReference type="InterPro" id="IPR001387">
    <property type="entry name" value="Cro/C1-type_HTH"/>
</dbReference>
<dbReference type="PANTHER" id="PTHR34475">
    <property type="match status" value="1"/>
</dbReference>
<dbReference type="Pfam" id="PF13413">
    <property type="entry name" value="HTH_25"/>
    <property type="match status" value="1"/>
</dbReference>
<feature type="region of interest" description="Disordered" evidence="1">
    <location>
        <begin position="75"/>
        <end position="98"/>
    </location>
</feature>
<dbReference type="SUPFAM" id="SSF47413">
    <property type="entry name" value="lambda repressor-like DNA-binding domains"/>
    <property type="match status" value="1"/>
</dbReference>
<feature type="compositionally biased region" description="Polar residues" evidence="1">
    <location>
        <begin position="244"/>
        <end position="263"/>
    </location>
</feature>
<accession>A0A1Z4JA18</accession>
<feature type="compositionally biased region" description="Basic and acidic residues" evidence="1">
    <location>
        <begin position="82"/>
        <end position="98"/>
    </location>
</feature>